<evidence type="ECO:0000256" key="1">
    <source>
        <dbReference type="SAM" id="Phobius"/>
    </source>
</evidence>
<protein>
    <submittedName>
        <fullName evidence="2">Uncharacterized protein</fullName>
    </submittedName>
</protein>
<feature type="transmembrane region" description="Helical" evidence="1">
    <location>
        <begin position="136"/>
        <end position="162"/>
    </location>
</feature>
<reference evidence="2" key="1">
    <citation type="journal article" date="2015" name="Proc. Natl. Acad. Sci. U.S.A.">
        <title>Networks of energetic and metabolic interactions define dynamics in microbial communities.</title>
        <authorList>
            <person name="Embree M."/>
            <person name="Liu J.K."/>
            <person name="Al-Bassam M.M."/>
            <person name="Zengler K."/>
        </authorList>
    </citation>
    <scope>NUCLEOTIDE SEQUENCE</scope>
</reference>
<dbReference type="EMBL" id="LNQE01000764">
    <property type="protein sequence ID" value="KUG25124.1"/>
    <property type="molecule type" value="Genomic_DNA"/>
</dbReference>
<dbReference type="AlphaFoldDB" id="A0A0W8FWA6"/>
<feature type="transmembrane region" description="Helical" evidence="1">
    <location>
        <begin position="102"/>
        <end position="124"/>
    </location>
</feature>
<feature type="transmembrane region" description="Helical" evidence="1">
    <location>
        <begin position="43"/>
        <end position="63"/>
    </location>
</feature>
<gene>
    <name evidence="2" type="ORF">ASZ90_005055</name>
</gene>
<keyword evidence="1" id="KW-1133">Transmembrane helix</keyword>
<accession>A0A0W8FWA6</accession>
<proteinExistence type="predicted"/>
<sequence length="196" mass="21520">MKSTDIILILVLGSIWGFFEIIGLPIYVVCAIAILILTTGRKLVNIPGTSILIGLVVCFYKTYSDSFFICQWAGIMSLAGSFDLLTSLVFKTIWEKPLNTALIGVLTNIIGMIGFLFVAFAVFQEPNWIAGGLDKILNYTLVTVIPATLLSGLFTANIGLFIGTKIKELNSLSIRKFIPGFYLTTTLLLWIIASIR</sequence>
<feature type="transmembrane region" description="Helical" evidence="1">
    <location>
        <begin position="69"/>
        <end position="90"/>
    </location>
</feature>
<name>A0A0W8FWA6_9ZZZZ</name>
<keyword evidence="1" id="KW-0812">Transmembrane</keyword>
<organism evidence="2">
    <name type="scientific">hydrocarbon metagenome</name>
    <dbReference type="NCBI Taxonomy" id="938273"/>
    <lineage>
        <taxon>unclassified sequences</taxon>
        <taxon>metagenomes</taxon>
        <taxon>ecological metagenomes</taxon>
    </lineage>
</organism>
<feature type="transmembrane region" description="Helical" evidence="1">
    <location>
        <begin position="174"/>
        <end position="193"/>
    </location>
</feature>
<comment type="caution">
    <text evidence="2">The sequence shown here is derived from an EMBL/GenBank/DDBJ whole genome shotgun (WGS) entry which is preliminary data.</text>
</comment>
<feature type="transmembrane region" description="Helical" evidence="1">
    <location>
        <begin position="6"/>
        <end position="36"/>
    </location>
</feature>
<keyword evidence="1" id="KW-0472">Membrane</keyword>
<evidence type="ECO:0000313" key="2">
    <source>
        <dbReference type="EMBL" id="KUG25124.1"/>
    </source>
</evidence>